<sequence>MNRKEDNMTFKLIAHDSNRTMVEFAKNNEELVFGSYEEAAEFASKIKDENRWAAVYEFSIIESE</sequence>
<dbReference type="RefSeq" id="WP_188376413.1">
    <property type="nucleotide sequence ID" value="NZ_BMEL01000001.1"/>
</dbReference>
<evidence type="ECO:0000313" key="2">
    <source>
        <dbReference type="Proteomes" id="UP000660110"/>
    </source>
</evidence>
<dbReference type="EMBL" id="BMEL01000001">
    <property type="protein sequence ID" value="GGF13829.1"/>
    <property type="molecule type" value="Genomic_DNA"/>
</dbReference>
<organism evidence="1 2">
    <name type="scientific">Halobacillus andaensis</name>
    <dbReference type="NCBI Taxonomy" id="1176239"/>
    <lineage>
        <taxon>Bacteria</taxon>
        <taxon>Bacillati</taxon>
        <taxon>Bacillota</taxon>
        <taxon>Bacilli</taxon>
        <taxon>Bacillales</taxon>
        <taxon>Bacillaceae</taxon>
        <taxon>Halobacillus</taxon>
    </lineage>
</organism>
<reference evidence="1" key="2">
    <citation type="submission" date="2020-09" db="EMBL/GenBank/DDBJ databases">
        <authorList>
            <person name="Sun Q."/>
            <person name="Zhou Y."/>
        </authorList>
    </citation>
    <scope>NUCLEOTIDE SEQUENCE</scope>
    <source>
        <strain evidence="1">CGMCC 1.12153</strain>
    </source>
</reference>
<evidence type="ECO:0000313" key="1">
    <source>
        <dbReference type="EMBL" id="GGF13829.1"/>
    </source>
</evidence>
<reference evidence="1" key="1">
    <citation type="journal article" date="2014" name="Int. J. Syst. Evol. Microbiol.">
        <title>Complete genome sequence of Corynebacterium casei LMG S-19264T (=DSM 44701T), isolated from a smear-ripened cheese.</title>
        <authorList>
            <consortium name="US DOE Joint Genome Institute (JGI-PGF)"/>
            <person name="Walter F."/>
            <person name="Albersmeier A."/>
            <person name="Kalinowski J."/>
            <person name="Ruckert C."/>
        </authorList>
    </citation>
    <scope>NUCLEOTIDE SEQUENCE</scope>
    <source>
        <strain evidence="1">CGMCC 1.12153</strain>
    </source>
</reference>
<accession>A0A917B1H7</accession>
<keyword evidence="2" id="KW-1185">Reference proteome</keyword>
<name>A0A917B1H7_HALAA</name>
<protein>
    <submittedName>
        <fullName evidence="1">Uncharacterized protein</fullName>
    </submittedName>
</protein>
<dbReference type="Proteomes" id="UP000660110">
    <property type="component" value="Unassembled WGS sequence"/>
</dbReference>
<gene>
    <name evidence="1" type="ORF">GCM10010954_10730</name>
</gene>
<dbReference type="AlphaFoldDB" id="A0A917B1H7"/>
<comment type="caution">
    <text evidence="1">The sequence shown here is derived from an EMBL/GenBank/DDBJ whole genome shotgun (WGS) entry which is preliminary data.</text>
</comment>
<proteinExistence type="predicted"/>